<reference evidence="1 2" key="1">
    <citation type="submission" date="2017-03" db="EMBL/GenBank/DDBJ databases">
        <authorList>
            <person name="Afonso C.L."/>
            <person name="Miller P.J."/>
            <person name="Scott M.A."/>
            <person name="Spackman E."/>
            <person name="Goraichik I."/>
            <person name="Dimitrov K.M."/>
            <person name="Suarez D.L."/>
            <person name="Swayne D.E."/>
        </authorList>
    </citation>
    <scope>NUCLEOTIDE SEQUENCE [LARGE SCALE GENOMIC DNA]</scope>
    <source>
        <strain evidence="1">SB41UT1</strain>
    </source>
</reference>
<dbReference type="Proteomes" id="UP000196573">
    <property type="component" value="Unassembled WGS sequence"/>
</dbReference>
<accession>A0A1X7AS13</accession>
<dbReference type="RefSeq" id="WP_087113310.1">
    <property type="nucleotide sequence ID" value="NZ_CBCSCN010000020.1"/>
</dbReference>
<evidence type="ECO:0000313" key="2">
    <source>
        <dbReference type="Proteomes" id="UP000196573"/>
    </source>
</evidence>
<evidence type="ECO:0000313" key="1">
    <source>
        <dbReference type="EMBL" id="SMA50870.1"/>
    </source>
</evidence>
<dbReference type="EMBL" id="FWPT01000018">
    <property type="protein sequence ID" value="SMA50870.1"/>
    <property type="molecule type" value="Genomic_DNA"/>
</dbReference>
<dbReference type="AlphaFoldDB" id="A0A1X7AS13"/>
<dbReference type="OrthoDB" id="9828810at2"/>
<proteinExistence type="predicted"/>
<gene>
    <name evidence="1" type="ORF">EHSB41UT_04688</name>
</gene>
<sequence>MFSELIQRLFRPAVMAILAFFGLMMLCIPMAKADNSPVLSIYITNAGAHLTYGSQGSSLPVFQKSLNNWDSADLYGDPPNLSFNDSPLKLVRQLIEASAPQLKALNGDKPLKAYVSAAGYDAAKGKTLPMGSGIQGLMTAEQRKLCYIPTNNRSAFFTCAFKQEILANLFDTQDQSAVTLLMEQDHHMITTMAALYSGNMTSNKPSIVVHSTSISQPYLVMRDGTAENLGGWVPDSWGSHGGIFQIGQMLRTYLSIHQDEMDPLRYVLMQDSRASNHPEGTAANFKRLEDRGRGYNNFGHIAGETANGFNRDKVALPRDKEQMFQQAKLAALPLLSTARRSFIEMTTLLYAMQEQSLDNVTPHLIIVGEEANIMFASEDLFLQVVRNAMNPDDPCQLPAEILMHRPELQDPAELNHWLKTRLIPFMQSVTILPLGHFASLQHQAAVTKTR</sequence>
<organism evidence="1 2">
    <name type="scientific">Parendozoicomonas haliclonae</name>
    <dbReference type="NCBI Taxonomy" id="1960125"/>
    <lineage>
        <taxon>Bacteria</taxon>
        <taxon>Pseudomonadati</taxon>
        <taxon>Pseudomonadota</taxon>
        <taxon>Gammaproteobacteria</taxon>
        <taxon>Oceanospirillales</taxon>
        <taxon>Endozoicomonadaceae</taxon>
        <taxon>Parendozoicomonas</taxon>
    </lineage>
</organism>
<name>A0A1X7AS13_9GAMM</name>
<keyword evidence="2" id="KW-1185">Reference proteome</keyword>
<protein>
    <submittedName>
        <fullName evidence="1">Uncharacterized protein</fullName>
    </submittedName>
</protein>